<evidence type="ECO:0000313" key="1">
    <source>
        <dbReference type="EMBL" id="CAI9914188.1"/>
    </source>
</evidence>
<evidence type="ECO:0000313" key="3">
    <source>
        <dbReference type="Proteomes" id="UP001642409"/>
    </source>
</evidence>
<reference evidence="1" key="1">
    <citation type="submission" date="2023-06" db="EMBL/GenBank/DDBJ databases">
        <authorList>
            <person name="Kurt Z."/>
        </authorList>
    </citation>
    <scope>NUCLEOTIDE SEQUENCE</scope>
</reference>
<dbReference type="AlphaFoldDB" id="A0AA86TIM0"/>
<gene>
    <name evidence="1" type="ORF">HINF_LOCUS1833</name>
    <name evidence="2" type="ORF">HINF_LOCUS72159</name>
</gene>
<accession>A0AA86TIM0</accession>
<name>A0AA86TIM0_9EUKA</name>
<dbReference type="EMBL" id="CATOUU010000043">
    <property type="protein sequence ID" value="CAI9914188.1"/>
    <property type="molecule type" value="Genomic_DNA"/>
</dbReference>
<evidence type="ECO:0000313" key="2">
    <source>
        <dbReference type="EMBL" id="CAL6103470.1"/>
    </source>
</evidence>
<keyword evidence="3" id="KW-1185">Reference proteome</keyword>
<dbReference type="Proteomes" id="UP001642409">
    <property type="component" value="Unassembled WGS sequence"/>
</dbReference>
<protein>
    <submittedName>
        <fullName evidence="2">Hypothetical_protein</fullName>
    </submittedName>
</protein>
<proteinExistence type="predicted"/>
<sequence>MKIQVFNNLLQKDDECSIETENKILYLKKLYQAHKLLCSIQLYTVDQTKVLNGPIPAYSCFSLINSFEHTYQFRLLFEKEFWYSLQFQGLEFQVTLIFCLDSSFGFYNHYLNQLPNIQNWSGKQNECW</sequence>
<reference evidence="2 3" key="2">
    <citation type="submission" date="2024-07" db="EMBL/GenBank/DDBJ databases">
        <authorList>
            <person name="Akdeniz Z."/>
        </authorList>
    </citation>
    <scope>NUCLEOTIDE SEQUENCE [LARGE SCALE GENOMIC DNA]</scope>
</reference>
<comment type="caution">
    <text evidence="1">The sequence shown here is derived from an EMBL/GenBank/DDBJ whole genome shotgun (WGS) entry which is preliminary data.</text>
</comment>
<organism evidence="1">
    <name type="scientific">Hexamita inflata</name>
    <dbReference type="NCBI Taxonomy" id="28002"/>
    <lineage>
        <taxon>Eukaryota</taxon>
        <taxon>Metamonada</taxon>
        <taxon>Diplomonadida</taxon>
        <taxon>Hexamitidae</taxon>
        <taxon>Hexamitinae</taxon>
        <taxon>Hexamita</taxon>
    </lineage>
</organism>
<dbReference type="EMBL" id="CAXDID020000567">
    <property type="protein sequence ID" value="CAL6103470.1"/>
    <property type="molecule type" value="Genomic_DNA"/>
</dbReference>